<feature type="domain" description="Tetrapyrrole biosynthesis uroporphyrinogen III synthase" evidence="10">
    <location>
        <begin position="17"/>
        <end position="241"/>
    </location>
</feature>
<evidence type="ECO:0000256" key="9">
    <source>
        <dbReference type="RuleBase" id="RU366031"/>
    </source>
</evidence>
<comment type="function">
    <text evidence="6 9">Catalyzes cyclization of the linear tetrapyrrole, hydroxymethylbilane, to the macrocyclic uroporphyrinogen III.</text>
</comment>
<evidence type="ECO:0000256" key="1">
    <source>
        <dbReference type="ARBA" id="ARBA00004772"/>
    </source>
</evidence>
<dbReference type="InterPro" id="IPR039793">
    <property type="entry name" value="UROS/Hem4"/>
</dbReference>
<keyword evidence="5 9" id="KW-0627">Porphyrin biosynthesis</keyword>
<keyword evidence="4 9" id="KW-0456">Lyase</keyword>
<accession>A0ABU1G0C1</accession>
<comment type="catalytic activity">
    <reaction evidence="8 9">
        <text>hydroxymethylbilane = uroporphyrinogen III + H2O</text>
        <dbReference type="Rhea" id="RHEA:18965"/>
        <dbReference type="ChEBI" id="CHEBI:15377"/>
        <dbReference type="ChEBI" id="CHEBI:57308"/>
        <dbReference type="ChEBI" id="CHEBI:57845"/>
        <dbReference type="EC" id="4.2.1.75"/>
    </reaction>
</comment>
<evidence type="ECO:0000259" key="10">
    <source>
        <dbReference type="Pfam" id="PF02602"/>
    </source>
</evidence>
<comment type="similarity">
    <text evidence="2 9">Belongs to the uroporphyrinogen-III synthase family.</text>
</comment>
<dbReference type="RefSeq" id="WP_309651974.1">
    <property type="nucleotide sequence ID" value="NZ_JARWAK010000004.1"/>
</dbReference>
<dbReference type="CDD" id="cd06578">
    <property type="entry name" value="HemD"/>
    <property type="match status" value="1"/>
</dbReference>
<dbReference type="InterPro" id="IPR036108">
    <property type="entry name" value="4pyrrol_syn_uPrphyn_synt_sf"/>
</dbReference>
<dbReference type="EMBL" id="JARWAK010000004">
    <property type="protein sequence ID" value="MDR5866372.1"/>
    <property type="molecule type" value="Genomic_DNA"/>
</dbReference>
<evidence type="ECO:0000256" key="4">
    <source>
        <dbReference type="ARBA" id="ARBA00023239"/>
    </source>
</evidence>
<organism evidence="11 12">
    <name type="scientific">Halomonas koreensis</name>
    <dbReference type="NCBI Taxonomy" id="245385"/>
    <lineage>
        <taxon>Bacteria</taxon>
        <taxon>Pseudomonadati</taxon>
        <taxon>Pseudomonadota</taxon>
        <taxon>Gammaproteobacteria</taxon>
        <taxon>Oceanospirillales</taxon>
        <taxon>Halomonadaceae</taxon>
        <taxon>Halomonas</taxon>
    </lineage>
</organism>
<evidence type="ECO:0000256" key="5">
    <source>
        <dbReference type="ARBA" id="ARBA00023244"/>
    </source>
</evidence>
<evidence type="ECO:0000313" key="11">
    <source>
        <dbReference type="EMBL" id="MDR5866372.1"/>
    </source>
</evidence>
<evidence type="ECO:0000256" key="8">
    <source>
        <dbReference type="ARBA" id="ARBA00048617"/>
    </source>
</evidence>
<dbReference type="GO" id="GO:0004852">
    <property type="term" value="F:uroporphyrinogen-III synthase activity"/>
    <property type="evidence" value="ECO:0007669"/>
    <property type="project" value="UniProtKB-EC"/>
</dbReference>
<comment type="caution">
    <text evidence="11">The sequence shown here is derived from an EMBL/GenBank/DDBJ whole genome shotgun (WGS) entry which is preliminary data.</text>
</comment>
<evidence type="ECO:0000313" key="12">
    <source>
        <dbReference type="Proteomes" id="UP001264519"/>
    </source>
</evidence>
<evidence type="ECO:0000256" key="3">
    <source>
        <dbReference type="ARBA" id="ARBA00013109"/>
    </source>
</evidence>
<keyword evidence="12" id="KW-1185">Reference proteome</keyword>
<comment type="pathway">
    <text evidence="1 9">Porphyrin-containing compound metabolism; protoporphyrin-IX biosynthesis; coproporphyrinogen-III from 5-aminolevulinate: step 3/4.</text>
</comment>
<evidence type="ECO:0000256" key="6">
    <source>
        <dbReference type="ARBA" id="ARBA00037589"/>
    </source>
</evidence>
<dbReference type="PANTHER" id="PTHR38042:SF1">
    <property type="entry name" value="UROPORPHYRINOGEN-III SYNTHASE, CHLOROPLASTIC"/>
    <property type="match status" value="1"/>
</dbReference>
<evidence type="ECO:0000256" key="7">
    <source>
        <dbReference type="ARBA" id="ARBA00040167"/>
    </source>
</evidence>
<dbReference type="InterPro" id="IPR003754">
    <property type="entry name" value="4pyrrol_synth_uPrphyn_synth"/>
</dbReference>
<dbReference type="Pfam" id="PF02602">
    <property type="entry name" value="HEM4"/>
    <property type="match status" value="1"/>
</dbReference>
<dbReference type="EC" id="4.2.1.75" evidence="3 9"/>
<reference evidence="11 12" key="1">
    <citation type="submission" date="2023-04" db="EMBL/GenBank/DDBJ databases">
        <title>A long-awaited taxogenomic arrangement of the family Halomonadaceae.</title>
        <authorList>
            <person name="De La Haba R."/>
            <person name="Chuvochina M."/>
            <person name="Wittouck S."/>
            <person name="Arahal D.R."/>
            <person name="Sanchez-Porro C."/>
            <person name="Hugenholtz P."/>
            <person name="Ventosa A."/>
        </authorList>
    </citation>
    <scope>NUCLEOTIDE SEQUENCE [LARGE SCALE GENOMIC DNA]</scope>
    <source>
        <strain evidence="11 12">DSM 23530</strain>
    </source>
</reference>
<dbReference type="SUPFAM" id="SSF69618">
    <property type="entry name" value="HemD-like"/>
    <property type="match status" value="1"/>
</dbReference>
<dbReference type="Proteomes" id="UP001264519">
    <property type="component" value="Unassembled WGS sequence"/>
</dbReference>
<proteinExistence type="inferred from homology"/>
<dbReference type="Gene3D" id="3.40.50.10090">
    <property type="match status" value="2"/>
</dbReference>
<sequence>MATGPVLICRPGPRAAALAEAIAARGFAVERGEAMALEPLPETAETRGAWLDFDQFRRVVVVSPYAAECLAAVLDRYWPQLPVGIDYYAVGAATAETLHRELGVRVHVPPGGGETTSEALLALGSLRRLDDQRVLLVAGEGGRTLLAETLAARGARLTRLAVYRRRLLDPTAALRRRLAAGDYRALVVTSGEILEHLARWCAETALHQPLIVSSTRLATLAGTLGFRRPVVASGATPAALAAAVAEADPEQANVDHDDLEKG</sequence>
<evidence type="ECO:0000256" key="2">
    <source>
        <dbReference type="ARBA" id="ARBA00008133"/>
    </source>
</evidence>
<dbReference type="PANTHER" id="PTHR38042">
    <property type="entry name" value="UROPORPHYRINOGEN-III SYNTHASE, CHLOROPLASTIC"/>
    <property type="match status" value="1"/>
</dbReference>
<gene>
    <name evidence="11" type="ORF">QC818_06190</name>
</gene>
<protein>
    <recommendedName>
        <fullName evidence="7 9">Uroporphyrinogen-III synthase</fullName>
        <ecNumber evidence="3 9">4.2.1.75</ecNumber>
    </recommendedName>
</protein>
<name>A0ABU1G0C1_9GAMM</name>